<dbReference type="Pfam" id="PF19404">
    <property type="entry name" value="DUF5977"/>
    <property type="match status" value="1"/>
</dbReference>
<organism evidence="2 3">
    <name type="scientific">Mucilaginibacter ginsenosidivorax</name>
    <dbReference type="NCBI Taxonomy" id="862126"/>
    <lineage>
        <taxon>Bacteria</taxon>
        <taxon>Pseudomonadati</taxon>
        <taxon>Bacteroidota</taxon>
        <taxon>Sphingobacteriia</taxon>
        <taxon>Sphingobacteriales</taxon>
        <taxon>Sphingobacteriaceae</taxon>
        <taxon>Mucilaginibacter</taxon>
    </lineage>
</organism>
<dbReference type="InterPro" id="IPR046020">
    <property type="entry name" value="DUF5977"/>
</dbReference>
<proteinExistence type="predicted"/>
<gene>
    <name evidence="2" type="ORF">FSB76_26445</name>
</gene>
<reference evidence="2 3" key="1">
    <citation type="journal article" date="2013" name="J. Microbiol.">
        <title>Mucilaginibacter ginsenosidivorax sp. nov., with ginsenoside converting activity isolated from sediment.</title>
        <authorList>
            <person name="Kim J.K."/>
            <person name="Choi T.E."/>
            <person name="Liu Q.M."/>
            <person name="Park H.Y."/>
            <person name="Yi T.H."/>
            <person name="Yoon M.H."/>
            <person name="Kim S.C."/>
            <person name="Im W.T."/>
        </authorList>
    </citation>
    <scope>NUCLEOTIDE SEQUENCE [LARGE SCALE GENOMIC DNA]</scope>
    <source>
        <strain evidence="2 3">KHI28</strain>
    </source>
</reference>
<dbReference type="OrthoDB" id="680656at2"/>
<feature type="domain" description="DUF5977" evidence="1">
    <location>
        <begin position="1090"/>
        <end position="1156"/>
    </location>
</feature>
<dbReference type="EMBL" id="CP042437">
    <property type="protein sequence ID" value="QEC79316.1"/>
    <property type="molecule type" value="Genomic_DNA"/>
</dbReference>
<dbReference type="AlphaFoldDB" id="A0A5B8W8M3"/>
<evidence type="ECO:0000313" key="2">
    <source>
        <dbReference type="EMBL" id="QEC79316.1"/>
    </source>
</evidence>
<sequence length="1159" mass="128289">MLKGIYASFKKVALIICCSMIWQNGYCQFDDKSSAAPASPNVSATAKYANTTVNMYTGVPNISADLHTLAARGYSIPIALLYNGSGNKVQDMSSPIGLGWTISTNCLVSRYMRGLPDEGTNGYFGSSMGLKVTQPLDVTTMGGIMGATLDAEPDLFYYNLNGRYGKFVFNKDGVPVMLTDKSIRILNTPFKQELGLSGWVFEDIGGTFYYLGSDASSIENTQLTFYGETSNQVQNYASTWFLNKIITSNNTETITFSYAAGDPIKTTNYRKTEKFRDKITSTFDKGISFLGIPLSQPSSSLDFSVVDKSEWDSNIEELIQSPKYLSSIVTSNQSAYFTYDTQVRKDLANGKILNKVDIKDYKGELIKSFSLLHDYFYSFYNDANDVTVRGMTADNYRLKLNNITVTSGLAPIVTLPLFSFEYVQDINLPPRASNKFDHWGYYNNTGANSDNANLIPELQANMDREPSPVMMTANVLKKIYLPTGGYKEFVFEANTYYNQAISYNSYAGGLRIARIKSAGDPNTTPVITSYNYNDDLGHSTGKLINAAPIYVRYIEHTQSQFLPQYSTFSPNIPIYRDSGNGAPPVNVNNSIYAAIVVAVIDLFQSHKTTVESYSPFIVINSTSFNNMFDIDGSAIGYSQVTINNSNEGKTVNFFTDREDYPDYTNQLKVDGSFKTLERISPNMSPYTPATSYAFARGHLKQSLVYDNNNNLLKRITNKYVFNSVMDSVKGVRVAIGKVNISGTGQYQSVNTEFYNIGNYYYIAKQLLLSQTTEDDFITGNALPVSTVKSYTYNSPYPSLLTNVTIQNSDNSTNTIDYKYVLNKDLITYAKQSETDAVNKLYADGKYGILLDQIIKTNNKVLKGSRVGYKNWIINSQTFTLPETGYENNGITFNNAIQYFNYDQYGNLLCSNAKSGPKQSTIFGYNKLYAVAKAFNAADNDVFYEGFEEGAGNTSTSAKTGSVSFSGSYSRNLTGLDNGSYTLSYWLKTGSSWTLQSSTVPVTGNSYTINIAGGQIDDVRFYPVDAQMSTNTYTALNGLTGSTDVKNEATYFEYDQLLQLKNTKDQYGNIIKNLKYNYVVQQPGAVGTITYYSQAVSGGYSKNNCGTDATPNPMVVTYTIPANKYTSVISQADANQQAYNELIAEGQANANYVGGCKINH</sequence>
<evidence type="ECO:0000259" key="1">
    <source>
        <dbReference type="Pfam" id="PF19404"/>
    </source>
</evidence>
<dbReference type="Proteomes" id="UP000321362">
    <property type="component" value="Chromosome"/>
</dbReference>
<evidence type="ECO:0000313" key="3">
    <source>
        <dbReference type="Proteomes" id="UP000321362"/>
    </source>
</evidence>
<name>A0A5B8W8M3_9SPHI</name>
<keyword evidence="3" id="KW-1185">Reference proteome</keyword>
<protein>
    <recommendedName>
        <fullName evidence="1">DUF5977 domain-containing protein</fullName>
    </recommendedName>
</protein>
<dbReference type="KEGG" id="mgk:FSB76_26445"/>
<accession>A0A5B8W8M3</accession>
<dbReference type="RefSeq" id="WP_147058795.1">
    <property type="nucleotide sequence ID" value="NZ_CP042437.1"/>
</dbReference>